<dbReference type="Proteomes" id="UP000824504">
    <property type="component" value="Chromosome"/>
</dbReference>
<keyword evidence="3" id="KW-0540">Nuclease</keyword>
<dbReference type="EMBL" id="CP079216">
    <property type="protein sequence ID" value="QXT64200.1"/>
    <property type="molecule type" value="Genomic_DNA"/>
</dbReference>
<keyword evidence="4" id="KW-1185">Reference proteome</keyword>
<accession>A0ABX8SP68</accession>
<sequence length="399" mass="44262">MTSQDWPRLPIGLIAKPRLGGNYKNGPSATVRPLVKMGNIARVSMDVSRIEYIPDGEKVLEEHRLHFGDVLFNTRNTLDLVGKVSIWRDELPVAYYNSNILRLEFDVRYCGTPEYFGYVLNTAESIDAIRGLATGTTSVAAVYTRDLLKLTVPVPDAAEQRAIAQALRDVDALTSSLTKLIAKKRAIKQGMMQELLTGRTRLPGFAGAWTPVIFGDIATPSKDRSDPRTTSGRVVELEHISARTGHLLGDSDLASSVSLKTRFLRGDVLFGKLRAYLRKYWLADRDGYASTEIWALRPRTGVATSAFLRYVVEQDDFIEVASTAYGTHMPRSDWKVVSRYELELPTLDEQAAIGLALQSSDDEIAALERRLEATRAIKQGMMQELLTGRTRLAPAEASA</sequence>
<gene>
    <name evidence="3" type="ORF">KDB89_07095</name>
</gene>
<dbReference type="InterPro" id="IPR052021">
    <property type="entry name" value="Type-I_RS_S_subunit"/>
</dbReference>
<keyword evidence="3" id="KW-0255">Endonuclease</keyword>
<name>A0ABX8SP68_9ACTN</name>
<evidence type="ECO:0000313" key="4">
    <source>
        <dbReference type="Proteomes" id="UP000824504"/>
    </source>
</evidence>
<keyword evidence="1" id="KW-0175">Coiled coil</keyword>
<feature type="domain" description="Type I restriction modification DNA specificity" evidence="2">
    <location>
        <begin position="57"/>
        <end position="182"/>
    </location>
</feature>
<organism evidence="3 4">
    <name type="scientific">Tessaracoccus palaemonis</name>
    <dbReference type="NCBI Taxonomy" id="2829499"/>
    <lineage>
        <taxon>Bacteria</taxon>
        <taxon>Bacillati</taxon>
        <taxon>Actinomycetota</taxon>
        <taxon>Actinomycetes</taxon>
        <taxon>Propionibacteriales</taxon>
        <taxon>Propionibacteriaceae</taxon>
        <taxon>Tessaracoccus</taxon>
    </lineage>
</organism>
<proteinExistence type="predicted"/>
<evidence type="ECO:0000259" key="2">
    <source>
        <dbReference type="Pfam" id="PF01420"/>
    </source>
</evidence>
<dbReference type="EC" id="3.1.21.-" evidence="3"/>
<feature type="coiled-coil region" evidence="1">
    <location>
        <begin position="357"/>
        <end position="384"/>
    </location>
</feature>
<evidence type="ECO:0000313" key="3">
    <source>
        <dbReference type="EMBL" id="QXT64200.1"/>
    </source>
</evidence>
<dbReference type="CDD" id="cd17525">
    <property type="entry name" value="RMtype1_S_Eco15ORF14057P-TRD1-CR1_like"/>
    <property type="match status" value="1"/>
</dbReference>
<dbReference type="GO" id="GO:0004519">
    <property type="term" value="F:endonuclease activity"/>
    <property type="evidence" value="ECO:0007669"/>
    <property type="project" value="UniProtKB-KW"/>
</dbReference>
<dbReference type="Pfam" id="PF01420">
    <property type="entry name" value="Methylase_S"/>
    <property type="match status" value="1"/>
</dbReference>
<dbReference type="PANTHER" id="PTHR30408">
    <property type="entry name" value="TYPE-1 RESTRICTION ENZYME ECOKI SPECIFICITY PROTEIN"/>
    <property type="match status" value="1"/>
</dbReference>
<dbReference type="RefSeq" id="WP_219084123.1">
    <property type="nucleotide sequence ID" value="NZ_CP079216.1"/>
</dbReference>
<dbReference type="GO" id="GO:0016787">
    <property type="term" value="F:hydrolase activity"/>
    <property type="evidence" value="ECO:0007669"/>
    <property type="project" value="UniProtKB-KW"/>
</dbReference>
<evidence type="ECO:0000256" key="1">
    <source>
        <dbReference type="SAM" id="Coils"/>
    </source>
</evidence>
<dbReference type="PANTHER" id="PTHR30408:SF12">
    <property type="entry name" value="TYPE I RESTRICTION ENZYME MJAVIII SPECIFICITY SUBUNIT"/>
    <property type="match status" value="1"/>
</dbReference>
<reference evidence="3 4" key="1">
    <citation type="submission" date="2021-07" db="EMBL/GenBank/DDBJ databases">
        <title>complete genome sequencing of Tessaracoccus sp.J1M15.</title>
        <authorList>
            <person name="Bae J.-W."/>
            <person name="Kim D.-y."/>
        </authorList>
    </citation>
    <scope>NUCLEOTIDE SEQUENCE [LARGE SCALE GENOMIC DNA]</scope>
    <source>
        <strain evidence="3 4">J1M15</strain>
    </source>
</reference>
<protein>
    <submittedName>
        <fullName evidence="3">Restriction endonuclease subunit S</fullName>
        <ecNumber evidence="3">3.1.21.-</ecNumber>
    </submittedName>
</protein>
<keyword evidence="3" id="KW-0378">Hydrolase</keyword>
<dbReference type="InterPro" id="IPR000055">
    <property type="entry name" value="Restrct_endonuc_typeI_TRD"/>
</dbReference>